<proteinExistence type="inferred from homology"/>
<keyword evidence="2" id="KW-0812">Transmembrane</keyword>
<dbReference type="Gene3D" id="1.20.1600.10">
    <property type="entry name" value="Outer membrane efflux proteins (OEP)"/>
    <property type="match status" value="1"/>
</dbReference>
<dbReference type="PANTHER" id="PTHR30203:SF33">
    <property type="entry name" value="BLR4455 PROTEIN"/>
    <property type="match status" value="1"/>
</dbReference>
<reference evidence="3 4" key="1">
    <citation type="journal article" date="2016" name="Nat. Biotechnol.">
        <title>Measurement of bacterial replication rates in microbial communities.</title>
        <authorList>
            <person name="Brown C.T."/>
            <person name="Olm M.R."/>
            <person name="Thomas B.C."/>
            <person name="Banfield J.F."/>
        </authorList>
    </citation>
    <scope>NUCLEOTIDE SEQUENCE [LARGE SCALE GENOMIC DNA]</scope>
    <source>
        <strain evidence="3">CAG:67_53_122</strain>
    </source>
</reference>
<evidence type="ECO:0000313" key="4">
    <source>
        <dbReference type="Proteomes" id="UP000187417"/>
    </source>
</evidence>
<sequence length="454" mass="50653">MKRYFAIILFAAALASCTPKLYDAQVEVPENYRFAGDFPQDSVSLPFAWWEIFGDSTLNRLVEHALENNRNLAQAASRIFEARANIAVARAPFLPSVGLNLSAQGNYTEPTGTTQQYTIEPSISWEVPLFGTLRSANRAAKAALYSSEWGYRGVMLSLTAEVATSYFTVLQYTRDLRIARQSYVLRRESAALVDSLARYGMSNGVALQQAMSLVYQAEADIPQYQRAVEQSRLALCVLLGENPSYFGDETFDDALLDNYQVMDIPVGLPSELLERRPDIMEASFNMDEAAANVGLARSKRFPSITLTGAGGIVSSSIEGISDGHSWAWSAVGSLVQPIFNFGKLKRQEQVARERYYQSVFAYEETVLEALGDVEKSLLDIATYRSQAENYARLLRANIEIATMTNSLYRNGMSAYLDVIDAERNMYQSQMEYVNLVAQQYINYVNLFKALGGGW</sequence>
<name>A0A1Q6FBF2_9BACT</name>
<organism evidence="3 4">
    <name type="scientific">Alistipes putredinis</name>
    <dbReference type="NCBI Taxonomy" id="28117"/>
    <lineage>
        <taxon>Bacteria</taxon>
        <taxon>Pseudomonadati</taxon>
        <taxon>Bacteroidota</taxon>
        <taxon>Bacteroidia</taxon>
        <taxon>Bacteroidales</taxon>
        <taxon>Rikenellaceae</taxon>
        <taxon>Alistipes</taxon>
    </lineage>
</organism>
<gene>
    <name evidence="3" type="ORF">BHV66_02300</name>
</gene>
<dbReference type="Gene3D" id="2.20.200.10">
    <property type="entry name" value="Outer membrane efflux proteins (OEP)"/>
    <property type="match status" value="1"/>
</dbReference>
<keyword evidence="2" id="KW-0449">Lipoprotein</keyword>
<dbReference type="SUPFAM" id="SSF56954">
    <property type="entry name" value="Outer membrane efflux proteins (OEP)"/>
    <property type="match status" value="1"/>
</dbReference>
<dbReference type="Pfam" id="PF02321">
    <property type="entry name" value="OEP"/>
    <property type="match status" value="2"/>
</dbReference>
<dbReference type="STRING" id="28117.BHV66_02300"/>
<evidence type="ECO:0000313" key="3">
    <source>
        <dbReference type="EMBL" id="OKY96180.1"/>
    </source>
</evidence>
<dbReference type="GO" id="GO:0005886">
    <property type="term" value="C:plasma membrane"/>
    <property type="evidence" value="ECO:0007669"/>
    <property type="project" value="UniProtKB-SubCell"/>
</dbReference>
<dbReference type="EMBL" id="MNQH01000002">
    <property type="protein sequence ID" value="OKY96180.1"/>
    <property type="molecule type" value="Genomic_DNA"/>
</dbReference>
<keyword evidence="2" id="KW-1134">Transmembrane beta strand</keyword>
<comment type="subcellular location">
    <subcellularLocation>
        <location evidence="2">Cell membrane</location>
        <topology evidence="2">Lipid-anchor</topology>
    </subcellularLocation>
</comment>
<keyword evidence="2" id="KW-0472">Membrane</keyword>
<dbReference type="AlphaFoldDB" id="A0A1Q6FBF2"/>
<comment type="caution">
    <text evidence="3">The sequence shown here is derived from an EMBL/GenBank/DDBJ whole genome shotgun (WGS) entry which is preliminary data.</text>
</comment>
<dbReference type="PROSITE" id="PS51257">
    <property type="entry name" value="PROKAR_LIPOPROTEIN"/>
    <property type="match status" value="1"/>
</dbReference>
<comment type="similarity">
    <text evidence="1 2">Belongs to the outer membrane factor (OMF) (TC 1.B.17) family.</text>
</comment>
<dbReference type="PANTHER" id="PTHR30203">
    <property type="entry name" value="OUTER MEMBRANE CATION EFFLUX PROTEIN"/>
    <property type="match status" value="1"/>
</dbReference>
<accession>A0A1Q6FBF2</accession>
<protein>
    <submittedName>
        <fullName evidence="3">Transporter</fullName>
    </submittedName>
</protein>
<evidence type="ECO:0000256" key="2">
    <source>
        <dbReference type="RuleBase" id="RU362097"/>
    </source>
</evidence>
<keyword evidence="2" id="KW-0564">Palmitate</keyword>
<dbReference type="Proteomes" id="UP000187417">
    <property type="component" value="Unassembled WGS sequence"/>
</dbReference>
<dbReference type="InterPro" id="IPR003423">
    <property type="entry name" value="OMP_efflux"/>
</dbReference>
<dbReference type="GO" id="GO:0015562">
    <property type="term" value="F:efflux transmembrane transporter activity"/>
    <property type="evidence" value="ECO:0007669"/>
    <property type="project" value="InterPro"/>
</dbReference>
<dbReference type="RefSeq" id="WP_004329206.1">
    <property type="nucleotide sequence ID" value="NZ_BAAFKT010000008.1"/>
</dbReference>
<dbReference type="InterPro" id="IPR010131">
    <property type="entry name" value="MdtP/NodT-like"/>
</dbReference>
<dbReference type="NCBIfam" id="TIGR01845">
    <property type="entry name" value="outer_NodT"/>
    <property type="match status" value="1"/>
</dbReference>
<dbReference type="GeneID" id="73803428"/>
<evidence type="ECO:0000256" key="1">
    <source>
        <dbReference type="ARBA" id="ARBA00007613"/>
    </source>
</evidence>